<dbReference type="SUPFAM" id="SSF55486">
    <property type="entry name" value="Metalloproteases ('zincins'), catalytic domain"/>
    <property type="match status" value="1"/>
</dbReference>
<dbReference type="GO" id="GO:0046872">
    <property type="term" value="F:metal ion binding"/>
    <property type="evidence" value="ECO:0007669"/>
    <property type="project" value="UniProtKB-KW"/>
</dbReference>
<dbReference type="InParanoid" id="Q9RYQ9"/>
<protein>
    <submittedName>
        <fullName evidence="7">Zinc metalloendopeptidase, leishmanolysin family</fullName>
    </submittedName>
</protein>
<dbReference type="GO" id="GO:0004222">
    <property type="term" value="F:metalloendopeptidase activity"/>
    <property type="evidence" value="ECO:0007669"/>
    <property type="project" value="InterPro"/>
</dbReference>
<evidence type="ECO:0000256" key="5">
    <source>
        <dbReference type="ARBA" id="ARBA00022833"/>
    </source>
</evidence>
<dbReference type="GO" id="GO:0006508">
    <property type="term" value="P:proteolysis"/>
    <property type="evidence" value="ECO:0007669"/>
    <property type="project" value="UniProtKB-KW"/>
</dbReference>
<dbReference type="PaxDb" id="243230-DR_A0249"/>
<evidence type="ECO:0000256" key="1">
    <source>
        <dbReference type="ARBA" id="ARBA00001947"/>
    </source>
</evidence>
<comment type="cofactor">
    <cofactor evidence="1">
        <name>Zn(2+)</name>
        <dbReference type="ChEBI" id="CHEBI:29105"/>
    </cofactor>
</comment>
<dbReference type="KEGG" id="dra:DR_A0249"/>
<dbReference type="GO" id="GO:0016020">
    <property type="term" value="C:membrane"/>
    <property type="evidence" value="ECO:0007669"/>
    <property type="project" value="InterPro"/>
</dbReference>
<dbReference type="PATRIC" id="fig|243230.17.peg.3138"/>
<keyword evidence="5" id="KW-0862">Zinc</keyword>
<dbReference type="GO" id="GO:0007155">
    <property type="term" value="P:cell adhesion"/>
    <property type="evidence" value="ECO:0007669"/>
    <property type="project" value="InterPro"/>
</dbReference>
<proteinExistence type="predicted"/>
<accession>Q9RYQ9</accession>
<keyword evidence="4" id="KW-0378">Hydrolase</keyword>
<organism evidence="7 8">
    <name type="scientific">Deinococcus radiodurans (strain ATCC 13939 / DSM 20539 / JCM 16871 / CCUG 27074 / LMG 4051 / NBRC 15346 / NCIMB 9279 / VKM B-1422 / R1)</name>
    <dbReference type="NCBI Taxonomy" id="243230"/>
    <lineage>
        <taxon>Bacteria</taxon>
        <taxon>Thermotogati</taxon>
        <taxon>Deinococcota</taxon>
        <taxon>Deinococci</taxon>
        <taxon>Deinococcales</taxon>
        <taxon>Deinococcaceae</taxon>
        <taxon>Deinococcus</taxon>
    </lineage>
</organism>
<gene>
    <name evidence="7" type="ordered locus">DR_A0249</name>
</gene>
<dbReference type="AlphaFoldDB" id="Q9RYQ9"/>
<keyword evidence="6" id="KW-0482">Metalloprotease</keyword>
<dbReference type="PANTHER" id="PTHR10942">
    <property type="entry name" value="LEISHMANOLYSIN-LIKE PEPTIDASE"/>
    <property type="match status" value="1"/>
</dbReference>
<dbReference type="Proteomes" id="UP000002524">
    <property type="component" value="Chromosome 2"/>
</dbReference>
<dbReference type="OrthoDB" id="61573at2"/>
<dbReference type="EMBL" id="AE001825">
    <property type="protein sequence ID" value="AAF12389.1"/>
    <property type="molecule type" value="Genomic_DNA"/>
</dbReference>
<dbReference type="InterPro" id="IPR024079">
    <property type="entry name" value="MetalloPept_cat_dom_sf"/>
</dbReference>
<sequence length="357" mass="36768">MPDFHQATSVAAPLSFEACSLPGFPHPGLCCKEPHMTRLTTPAHLTAAALGLSLLLASCGAGSNQTAVTDAAANARPEQAGTVNVTDLPVDPYVKTAPVQSQATEPYNITLKFAPGSDPSVVSAMQAAANRWQSVITQGQPDATASIPAGACGSNAAFSGTIDDILVFTGNTSIDGPGGVLAQSGPCSVRTSTGLTTYSTLVFDTADLGQFSGQLADIAVHELGHSLGIGSLWSRFRIVSGTGTSNPVYTGTNGVREYRAAGGTLSSVPVENQGGQGTAGSHWRETTFKTELMTGYLNSGVVNPLSRMSVGSLQDMGYAVNYAAADAYRVPSAAALSAEKLELGGHEQIIEPKYRSE</sequence>
<keyword evidence="8" id="KW-1185">Reference proteome</keyword>
<evidence type="ECO:0000313" key="8">
    <source>
        <dbReference type="Proteomes" id="UP000002524"/>
    </source>
</evidence>
<keyword evidence="3" id="KW-0479">Metal-binding</keyword>
<dbReference type="eggNOG" id="COG3291">
    <property type="taxonomic scope" value="Bacteria"/>
</dbReference>
<name>Q9RYQ9_DEIRA</name>
<evidence type="ECO:0000256" key="6">
    <source>
        <dbReference type="ARBA" id="ARBA00023049"/>
    </source>
</evidence>
<dbReference type="Gene3D" id="3.40.390.10">
    <property type="entry name" value="Collagenase (Catalytic Domain)"/>
    <property type="match status" value="1"/>
</dbReference>
<evidence type="ECO:0000256" key="4">
    <source>
        <dbReference type="ARBA" id="ARBA00022801"/>
    </source>
</evidence>
<dbReference type="Pfam" id="PF01457">
    <property type="entry name" value="Peptidase_M8"/>
    <property type="match status" value="1"/>
</dbReference>
<dbReference type="STRING" id="243230.DR_A0249"/>
<dbReference type="InterPro" id="IPR001577">
    <property type="entry name" value="Peptidase_M8"/>
</dbReference>
<keyword evidence="2" id="KW-0645">Protease</keyword>
<dbReference type="HOGENOM" id="CLU_775496_0_0_0"/>
<dbReference type="Gene3D" id="3.90.132.10">
    <property type="entry name" value="Leishmanolysin , domain 2"/>
    <property type="match status" value="1"/>
</dbReference>
<evidence type="ECO:0000256" key="3">
    <source>
        <dbReference type="ARBA" id="ARBA00022723"/>
    </source>
</evidence>
<dbReference type="EnsemblBacteria" id="AAF12389">
    <property type="protein sequence ID" value="AAF12389"/>
    <property type="gene ID" value="DR_A0249"/>
</dbReference>
<evidence type="ECO:0000313" key="7">
    <source>
        <dbReference type="EMBL" id="AAF12389.1"/>
    </source>
</evidence>
<dbReference type="PANTHER" id="PTHR10942:SF0">
    <property type="entry name" value="LEISHMANOLYSIN-LIKE PEPTIDASE"/>
    <property type="match status" value="1"/>
</dbReference>
<dbReference type="PIR" id="B75578">
    <property type="entry name" value="B75578"/>
</dbReference>
<evidence type="ECO:0000256" key="2">
    <source>
        <dbReference type="ARBA" id="ARBA00022670"/>
    </source>
</evidence>
<reference evidence="7 8" key="1">
    <citation type="journal article" date="1999" name="Science">
        <title>Genome sequence of the radioresistant bacterium Deinococcus radiodurans R1.</title>
        <authorList>
            <person name="White O."/>
            <person name="Eisen J.A."/>
            <person name="Heidelberg J.F."/>
            <person name="Hickey E.K."/>
            <person name="Peterson J.D."/>
            <person name="Dodson R.J."/>
            <person name="Haft D.H."/>
            <person name="Gwinn M.L."/>
            <person name="Nelson W.C."/>
            <person name="Richardson D.L."/>
            <person name="Moffat K.S."/>
            <person name="Qin H."/>
            <person name="Jiang L."/>
            <person name="Pamphile W."/>
            <person name="Crosby M."/>
            <person name="Shen M."/>
            <person name="Vamathevan J.J."/>
            <person name="Lam P."/>
            <person name="McDonald L."/>
            <person name="Utterback T."/>
            <person name="Zalewski C."/>
            <person name="Makarova K.S."/>
            <person name="Aravind L."/>
            <person name="Daly M.J."/>
            <person name="Minton K.W."/>
            <person name="Fleischmann R.D."/>
            <person name="Ketchum K.A."/>
            <person name="Nelson K.E."/>
            <person name="Salzberg S."/>
            <person name="Smith H.O."/>
            <person name="Venter J.C."/>
            <person name="Fraser C.M."/>
        </authorList>
    </citation>
    <scope>NUCLEOTIDE SEQUENCE [LARGE SCALE GENOMIC DNA]</scope>
    <source>
        <strain evidence="8">ATCC 13939 / DSM 20539 / JCM 16871 / LMG 4051 / NBRC 15346 / NCIMB 9279 / R1 / VKM B-1422</strain>
    </source>
</reference>